<evidence type="ECO:0000313" key="1">
    <source>
        <dbReference type="EMBL" id="TFK65731.1"/>
    </source>
</evidence>
<protein>
    <submittedName>
        <fullName evidence="1">Uncharacterized protein</fullName>
    </submittedName>
</protein>
<dbReference type="EMBL" id="ML208427">
    <property type="protein sequence ID" value="TFK65731.1"/>
    <property type="molecule type" value="Genomic_DNA"/>
</dbReference>
<keyword evidence="2" id="KW-1185">Reference proteome</keyword>
<gene>
    <name evidence="1" type="ORF">BDN72DRAFT_962290</name>
</gene>
<evidence type="ECO:0000313" key="2">
    <source>
        <dbReference type="Proteomes" id="UP000308600"/>
    </source>
</evidence>
<accession>A0ACD3AJM5</accession>
<dbReference type="Proteomes" id="UP000308600">
    <property type="component" value="Unassembled WGS sequence"/>
</dbReference>
<proteinExistence type="predicted"/>
<reference evidence="1 2" key="1">
    <citation type="journal article" date="2019" name="Nat. Ecol. Evol.">
        <title>Megaphylogeny resolves global patterns of mushroom evolution.</title>
        <authorList>
            <person name="Varga T."/>
            <person name="Krizsan K."/>
            <person name="Foldi C."/>
            <person name="Dima B."/>
            <person name="Sanchez-Garcia M."/>
            <person name="Sanchez-Ramirez S."/>
            <person name="Szollosi G.J."/>
            <person name="Szarkandi J.G."/>
            <person name="Papp V."/>
            <person name="Albert L."/>
            <person name="Andreopoulos W."/>
            <person name="Angelini C."/>
            <person name="Antonin V."/>
            <person name="Barry K.W."/>
            <person name="Bougher N.L."/>
            <person name="Buchanan P."/>
            <person name="Buyck B."/>
            <person name="Bense V."/>
            <person name="Catcheside P."/>
            <person name="Chovatia M."/>
            <person name="Cooper J."/>
            <person name="Damon W."/>
            <person name="Desjardin D."/>
            <person name="Finy P."/>
            <person name="Geml J."/>
            <person name="Haridas S."/>
            <person name="Hughes K."/>
            <person name="Justo A."/>
            <person name="Karasinski D."/>
            <person name="Kautmanova I."/>
            <person name="Kiss B."/>
            <person name="Kocsube S."/>
            <person name="Kotiranta H."/>
            <person name="LaButti K.M."/>
            <person name="Lechner B.E."/>
            <person name="Liimatainen K."/>
            <person name="Lipzen A."/>
            <person name="Lukacs Z."/>
            <person name="Mihaltcheva S."/>
            <person name="Morgado L.N."/>
            <person name="Niskanen T."/>
            <person name="Noordeloos M.E."/>
            <person name="Ohm R.A."/>
            <person name="Ortiz-Santana B."/>
            <person name="Ovrebo C."/>
            <person name="Racz N."/>
            <person name="Riley R."/>
            <person name="Savchenko A."/>
            <person name="Shiryaev A."/>
            <person name="Soop K."/>
            <person name="Spirin V."/>
            <person name="Szebenyi C."/>
            <person name="Tomsovsky M."/>
            <person name="Tulloss R.E."/>
            <person name="Uehling J."/>
            <person name="Grigoriev I.V."/>
            <person name="Vagvolgyi C."/>
            <person name="Papp T."/>
            <person name="Martin F.M."/>
            <person name="Miettinen O."/>
            <person name="Hibbett D.S."/>
            <person name="Nagy L.G."/>
        </authorList>
    </citation>
    <scope>NUCLEOTIDE SEQUENCE [LARGE SCALE GENOMIC DNA]</scope>
    <source>
        <strain evidence="1 2">NL-1719</strain>
    </source>
</reference>
<name>A0ACD3AJM5_9AGAR</name>
<sequence length="624" mass="70743">MRIFSSENLLHTSGLFDGCIVAYHSEFEPLVNELARQQVSKEERLKLTRFDDAFKRPSLDLSSLFDQVRRFGEPVSSSDKNSVQTFVQECKSDVELIRASISETITNIASLCRTVSEASCRLAQRKRQAEIGDYLLSATHAPIQSLPQEILEKIFLTCFDDTRVRKSNSLAPNLQLAAVCYQWRMIALGIPALWRYAAFFDLFSHQLDRLKLRFERCPTPFLSLTFPGGTPQLDELMALLAKPVIRIRALEVTFTSKDEALKVLPAILSCNSGELEELVICSQDRFPDLVVPNIQRLYIHKAPVSWSTSPPPVRLTNLLITSPIHWSLMENIFVHCLCLQQAVLSVAESEEQFLGPTEANDVVLTQASPRVLPELVSFSLVNDCKYNDLPSDLLQSFSFPALRAFEYYVEHKDRESITWLTSHDLLSHIRRLTLQGRCMTREIVTSCIKSAYSLEELSISCDYKKLGEVLQPLIDIPSSYPQHIILPQLKALQLASQSNFEDLKELSSQVRRLVRAWSTPTIEAGASAEGRPHRLTHLKFLCWTPNDNHRATEFRDAILQDDGIGDVKLEIIHISSAAGKMVSIPLAFEMYQAPFNEVRTRARKILQADGSWREEYGPVYRLAD</sequence>
<organism evidence="1 2">
    <name type="scientific">Pluteus cervinus</name>
    <dbReference type="NCBI Taxonomy" id="181527"/>
    <lineage>
        <taxon>Eukaryota</taxon>
        <taxon>Fungi</taxon>
        <taxon>Dikarya</taxon>
        <taxon>Basidiomycota</taxon>
        <taxon>Agaricomycotina</taxon>
        <taxon>Agaricomycetes</taxon>
        <taxon>Agaricomycetidae</taxon>
        <taxon>Agaricales</taxon>
        <taxon>Pluteineae</taxon>
        <taxon>Pluteaceae</taxon>
        <taxon>Pluteus</taxon>
    </lineage>
</organism>